<keyword evidence="10" id="KW-1185">Reference proteome</keyword>
<dbReference type="GO" id="GO:0070006">
    <property type="term" value="F:metalloaminopeptidase activity"/>
    <property type="evidence" value="ECO:0007669"/>
    <property type="project" value="UniProtKB-UniRule"/>
</dbReference>
<evidence type="ECO:0000256" key="1">
    <source>
        <dbReference type="ARBA" id="ARBA00002521"/>
    </source>
</evidence>
<dbReference type="InterPro" id="IPR001714">
    <property type="entry name" value="Pept_M24_MAP"/>
</dbReference>
<keyword evidence="3 6" id="KW-0645">Protease</keyword>
<dbReference type="PANTHER" id="PTHR43330:SF27">
    <property type="entry name" value="METHIONINE AMINOPEPTIDASE"/>
    <property type="match status" value="1"/>
</dbReference>
<proteinExistence type="inferred from homology"/>
<keyword evidence="5 6" id="KW-0378">Hydrolase</keyword>
<dbReference type="Proteomes" id="UP000293433">
    <property type="component" value="Unassembled WGS sequence"/>
</dbReference>
<dbReference type="InterPro" id="IPR002467">
    <property type="entry name" value="Pept_M24A_MAP1"/>
</dbReference>
<feature type="binding site" evidence="6">
    <location>
        <position position="222"/>
    </location>
    <ligand>
        <name>a divalent metal cation</name>
        <dbReference type="ChEBI" id="CHEBI:60240"/>
        <label>2</label>
        <note>catalytic</note>
    </ligand>
</feature>
<dbReference type="AlphaFoldDB" id="A0A4Q7LQS0"/>
<gene>
    <name evidence="6" type="primary">map</name>
    <name evidence="9" type="ORF">EV685_1254</name>
</gene>
<keyword evidence="2 6" id="KW-0031">Aminopeptidase</keyword>
<sequence length="289" mass="31166">MASTGMARCNNSALMTITIKTAADIEAMRVAGRLASEVLDMLTPHVRAGITTNELDKLAHDHIVHVQQAIPAPLNYTPPGYTPYPKSICTSINHQVCHGIPNDKALKNGDIVNIDVTVIKDGWHGDTSRMFVIGEGSIASKRLCQLTYDAMWKGIQKVRPGVTLGDIGHAIQTFVENQGLSVVREFCGHGIGRKFHEEPQVLHYGRPGTLDKLVPGMVFTIEPMVNAGKRDIKEAGDGWTIVTRDRSLSAQWEHTIVVTETGYEVLTVSAGSPPIPAFVTAGAALPAGT</sequence>
<name>A0A4Q7LQS0_9BURK</name>
<evidence type="ECO:0000256" key="4">
    <source>
        <dbReference type="ARBA" id="ARBA00022723"/>
    </source>
</evidence>
<dbReference type="Pfam" id="PF00557">
    <property type="entry name" value="Peptidase_M24"/>
    <property type="match status" value="1"/>
</dbReference>
<feature type="binding site" evidence="6">
    <location>
        <position position="126"/>
    </location>
    <ligand>
        <name>a divalent metal cation</name>
        <dbReference type="ChEBI" id="CHEBI:60240"/>
        <label>1</label>
    </ligand>
</feature>
<evidence type="ECO:0000256" key="2">
    <source>
        <dbReference type="ARBA" id="ARBA00022438"/>
    </source>
</evidence>
<dbReference type="PROSITE" id="PS00680">
    <property type="entry name" value="MAP_1"/>
    <property type="match status" value="1"/>
</dbReference>
<reference evidence="9 10" key="1">
    <citation type="submission" date="2019-02" db="EMBL/GenBank/DDBJ databases">
        <title>Genomic Encyclopedia of Type Strains, Phase IV (KMG-IV): sequencing the most valuable type-strain genomes for metagenomic binning, comparative biology and taxonomic classification.</title>
        <authorList>
            <person name="Goeker M."/>
        </authorList>
    </citation>
    <scope>NUCLEOTIDE SEQUENCE [LARGE SCALE GENOMIC DNA]</scope>
    <source>
        <strain evidence="9 10">DSM 10617</strain>
    </source>
</reference>
<accession>A0A4Q7LQS0</accession>
<dbReference type="InterPro" id="IPR036005">
    <property type="entry name" value="Creatinase/aminopeptidase-like"/>
</dbReference>
<dbReference type="GO" id="GO:0006508">
    <property type="term" value="P:proteolysis"/>
    <property type="evidence" value="ECO:0007669"/>
    <property type="project" value="UniProtKB-KW"/>
</dbReference>
<keyword evidence="4 6" id="KW-0479">Metal-binding</keyword>
<dbReference type="NCBIfam" id="TIGR00500">
    <property type="entry name" value="met_pdase_I"/>
    <property type="match status" value="1"/>
</dbReference>
<dbReference type="Gene3D" id="3.90.230.10">
    <property type="entry name" value="Creatinase/methionine aminopeptidase superfamily"/>
    <property type="match status" value="1"/>
</dbReference>
<evidence type="ECO:0000256" key="3">
    <source>
        <dbReference type="ARBA" id="ARBA00022670"/>
    </source>
</evidence>
<dbReference type="CDD" id="cd01086">
    <property type="entry name" value="MetAP1"/>
    <property type="match status" value="1"/>
</dbReference>
<evidence type="ECO:0000313" key="9">
    <source>
        <dbReference type="EMBL" id="RZS56701.1"/>
    </source>
</evidence>
<organism evidence="9 10">
    <name type="scientific">Sphaerotilus mobilis</name>
    <dbReference type="NCBI Taxonomy" id="47994"/>
    <lineage>
        <taxon>Bacteria</taxon>
        <taxon>Pseudomonadati</taxon>
        <taxon>Pseudomonadota</taxon>
        <taxon>Betaproteobacteria</taxon>
        <taxon>Burkholderiales</taxon>
        <taxon>Sphaerotilaceae</taxon>
        <taxon>Sphaerotilus</taxon>
    </lineage>
</organism>
<evidence type="ECO:0000259" key="8">
    <source>
        <dbReference type="Pfam" id="PF00557"/>
    </source>
</evidence>
<feature type="binding site" evidence="6">
    <location>
        <position position="126"/>
    </location>
    <ligand>
        <name>a divalent metal cation</name>
        <dbReference type="ChEBI" id="CHEBI:60240"/>
        <label>2</label>
        <note>catalytic</note>
    </ligand>
</feature>
<dbReference type="GO" id="GO:0005829">
    <property type="term" value="C:cytosol"/>
    <property type="evidence" value="ECO:0007669"/>
    <property type="project" value="TreeGrafter"/>
</dbReference>
<feature type="domain" description="Peptidase M24" evidence="8">
    <location>
        <begin position="26"/>
        <end position="260"/>
    </location>
</feature>
<dbReference type="EC" id="3.4.11.18" evidence="6 7"/>
<protein>
    <recommendedName>
        <fullName evidence="6 7">Methionine aminopeptidase</fullName>
        <shortName evidence="6">MAP</shortName>
        <shortName evidence="6">MetAP</shortName>
        <ecNumber evidence="6 7">3.4.11.18</ecNumber>
    </recommendedName>
    <alternativeName>
        <fullName evidence="6">Peptidase M</fullName>
    </alternativeName>
</protein>
<dbReference type="NCBIfam" id="NF008970">
    <property type="entry name" value="PRK12318.1"/>
    <property type="match status" value="1"/>
</dbReference>
<comment type="similarity">
    <text evidence="6">Belongs to the peptidase M24A family. Methionine aminopeptidase type 1 subfamily.</text>
</comment>
<feature type="binding site" evidence="6">
    <location>
        <position position="196"/>
    </location>
    <ligand>
        <name>substrate</name>
    </ligand>
</feature>
<evidence type="ECO:0000256" key="5">
    <source>
        <dbReference type="ARBA" id="ARBA00022801"/>
    </source>
</evidence>
<dbReference type="HAMAP" id="MF_01974">
    <property type="entry name" value="MetAP_1"/>
    <property type="match status" value="1"/>
</dbReference>
<dbReference type="GO" id="GO:0004239">
    <property type="term" value="F:initiator methionyl aminopeptidase activity"/>
    <property type="evidence" value="ECO:0007669"/>
    <property type="project" value="UniProtKB-UniRule"/>
</dbReference>
<comment type="subunit">
    <text evidence="6">Monomer.</text>
</comment>
<dbReference type="PANTHER" id="PTHR43330">
    <property type="entry name" value="METHIONINE AMINOPEPTIDASE"/>
    <property type="match status" value="1"/>
</dbReference>
<evidence type="ECO:0000313" key="10">
    <source>
        <dbReference type="Proteomes" id="UP000293433"/>
    </source>
</evidence>
<dbReference type="GO" id="GO:0046872">
    <property type="term" value="F:metal ion binding"/>
    <property type="evidence" value="ECO:0007669"/>
    <property type="project" value="UniProtKB-UniRule"/>
</dbReference>
<comment type="caution">
    <text evidence="9">The sequence shown here is derived from an EMBL/GenBank/DDBJ whole genome shotgun (WGS) entry which is preliminary data.</text>
</comment>
<feature type="binding site" evidence="6">
    <location>
        <position position="189"/>
    </location>
    <ligand>
        <name>a divalent metal cation</name>
        <dbReference type="ChEBI" id="CHEBI:60240"/>
        <label>2</label>
        <note>catalytic</note>
    </ligand>
</feature>
<dbReference type="SUPFAM" id="SSF55920">
    <property type="entry name" value="Creatinase/aminopeptidase"/>
    <property type="match status" value="1"/>
</dbReference>
<feature type="binding site" evidence="6">
    <location>
        <position position="115"/>
    </location>
    <ligand>
        <name>a divalent metal cation</name>
        <dbReference type="ChEBI" id="CHEBI:60240"/>
        <label>1</label>
    </ligand>
</feature>
<comment type="function">
    <text evidence="1 6">Removes the N-terminal methionine from nascent proteins. The N-terminal methionine is often cleaved when the second residue in the primary sequence is small and uncharged (Met-Ala-, Cys, Gly, Pro, Ser, Thr, or Val). Requires deformylation of the N(alpha)-formylated initiator methionine before it can be hydrolyzed.</text>
</comment>
<evidence type="ECO:0000256" key="7">
    <source>
        <dbReference type="RuleBase" id="RU003653"/>
    </source>
</evidence>
<feature type="binding site" evidence="6">
    <location>
        <position position="253"/>
    </location>
    <ligand>
        <name>a divalent metal cation</name>
        <dbReference type="ChEBI" id="CHEBI:60240"/>
        <label>1</label>
    </ligand>
</feature>
<dbReference type="EMBL" id="SGWV01000008">
    <property type="protein sequence ID" value="RZS56701.1"/>
    <property type="molecule type" value="Genomic_DNA"/>
</dbReference>
<dbReference type="PRINTS" id="PR00599">
    <property type="entry name" value="MAPEPTIDASE"/>
</dbReference>
<feature type="binding site" evidence="6">
    <location>
        <position position="253"/>
    </location>
    <ligand>
        <name>a divalent metal cation</name>
        <dbReference type="ChEBI" id="CHEBI:60240"/>
        <label>2</label>
        <note>catalytic</note>
    </ligand>
</feature>
<evidence type="ECO:0000256" key="6">
    <source>
        <dbReference type="HAMAP-Rule" id="MF_01974"/>
    </source>
</evidence>
<dbReference type="InterPro" id="IPR000994">
    <property type="entry name" value="Pept_M24"/>
</dbReference>
<feature type="binding site" evidence="6">
    <location>
        <position position="98"/>
    </location>
    <ligand>
        <name>substrate</name>
    </ligand>
</feature>
<comment type="cofactor">
    <cofactor evidence="6">
        <name>Co(2+)</name>
        <dbReference type="ChEBI" id="CHEBI:48828"/>
    </cofactor>
    <cofactor evidence="6">
        <name>Zn(2+)</name>
        <dbReference type="ChEBI" id="CHEBI:29105"/>
    </cofactor>
    <cofactor evidence="6">
        <name>Mn(2+)</name>
        <dbReference type="ChEBI" id="CHEBI:29035"/>
    </cofactor>
    <cofactor evidence="6">
        <name>Fe(2+)</name>
        <dbReference type="ChEBI" id="CHEBI:29033"/>
    </cofactor>
    <text evidence="6">Binds 2 divalent metal cations per subunit. Has a high-affinity and a low affinity metal-binding site. The true nature of the physiological cofactor is under debate. The enzyme is active with cobalt, zinc, manganese or divalent iron ions. Most likely, methionine aminopeptidases function as mononuclear Fe(2+)-metalloproteases under physiological conditions, and the catalytically relevant metal-binding site has been assigned to the histidine-containing high-affinity site.</text>
</comment>
<comment type="catalytic activity">
    <reaction evidence="6 7">
        <text>Release of N-terminal amino acids, preferentially methionine, from peptides and arylamides.</text>
        <dbReference type="EC" id="3.4.11.18"/>
    </reaction>
</comment>